<keyword evidence="3" id="KW-1185">Reference proteome</keyword>
<evidence type="ECO:0000313" key="3">
    <source>
        <dbReference type="Proteomes" id="UP000256794"/>
    </source>
</evidence>
<feature type="transmembrane region" description="Helical" evidence="1">
    <location>
        <begin position="451"/>
        <end position="470"/>
    </location>
</feature>
<evidence type="ECO:0000313" key="2">
    <source>
        <dbReference type="EMBL" id="REG46644.1"/>
    </source>
</evidence>
<dbReference type="RefSeq" id="WP_036754850.1">
    <property type="nucleotide sequence ID" value="NZ_CP035287.1"/>
</dbReference>
<dbReference type="PANTHER" id="PTHR34219">
    <property type="entry name" value="IRON-REGULATED INNER MEMBRANE PROTEIN-RELATED"/>
    <property type="match status" value="1"/>
</dbReference>
<feature type="transmembrane region" description="Helical" evidence="1">
    <location>
        <begin position="389"/>
        <end position="408"/>
    </location>
</feature>
<organism evidence="2 3">
    <name type="scientific">Paracoccus versutus</name>
    <name type="common">Thiobacillus versutus</name>
    <dbReference type="NCBI Taxonomy" id="34007"/>
    <lineage>
        <taxon>Bacteria</taxon>
        <taxon>Pseudomonadati</taxon>
        <taxon>Pseudomonadota</taxon>
        <taxon>Alphaproteobacteria</taxon>
        <taxon>Rhodobacterales</taxon>
        <taxon>Paracoccaceae</taxon>
        <taxon>Paracoccus</taxon>
    </lineage>
</organism>
<sequence>MKNGFRQSMAWLHTWTGLLLGWLLFAIFLTGTIAYFRSEVTYWMRPELHGSVQGADPAGLALARLAEVAPQAASWNITLPDERNPVLALSWAKPGEQAGRRGGETMVIDAATGATLSPRPTAGGEFLYRFHFELYGLPRSFARWIVGIATMAMFVAIISGVITHKKIFKEFFTFRPGKGQRSWLDIHNMTAVLALPYHVMITFSGLVLFAATLMPLVVDRPAPRGPAPQASAAVAALPPPRALPQLVPLAPLLAQAEAAWAMPVGRIGIEKLDGPRPEIVLVPQRNSVLTVQSGSGANGVERMRFDGLSGALIEQTGRPEASATAKVNHALGALHRARFADTALRWLFFVAGLAGTVMVGSGLVLWVSKRAARHSRAERQPRGLWLVERLNIGGIAGLTLATAGYFWANRLIPADAPERALLEIRAFFLIWLAAAVWPFLRPPAKAWSEQLGLAALLLLALPPLNAATGPSSLLQAMGQGNWVLASVDLMAILCGLACAHAAWRARPGRVKAPKPRARVQASQVPGE</sequence>
<feature type="transmembrane region" description="Helical" evidence="1">
    <location>
        <begin position="141"/>
        <end position="162"/>
    </location>
</feature>
<dbReference type="InterPro" id="IPR005625">
    <property type="entry name" value="PepSY-ass_TM"/>
</dbReference>
<dbReference type="PANTHER" id="PTHR34219:SF4">
    <property type="entry name" value="PEPSY DOMAIN-CONTAINING PROTEIN"/>
    <property type="match status" value="1"/>
</dbReference>
<protein>
    <submittedName>
        <fullName evidence="2">Iron-regulated membrane protein</fullName>
    </submittedName>
</protein>
<gene>
    <name evidence="2" type="ORF">ATH84_101437</name>
</gene>
<feature type="transmembrane region" description="Helical" evidence="1">
    <location>
        <begin position="482"/>
        <end position="503"/>
    </location>
</feature>
<name>A0AAQ0HJD0_PARVE</name>
<keyword evidence="1" id="KW-0472">Membrane</keyword>
<dbReference type="AlphaFoldDB" id="A0AAQ0HJD0"/>
<dbReference type="Proteomes" id="UP000256794">
    <property type="component" value="Unassembled WGS sequence"/>
</dbReference>
<keyword evidence="1" id="KW-1133">Transmembrane helix</keyword>
<proteinExistence type="predicted"/>
<reference evidence="2 3" key="1">
    <citation type="submission" date="2018-08" db="EMBL/GenBank/DDBJ databases">
        <title>Genomic Encyclopedia of Archaeal and Bacterial Type Strains, Phase II (KMG-II): from individual species to whole genera.</title>
        <authorList>
            <person name="Goeker M."/>
        </authorList>
    </citation>
    <scope>NUCLEOTIDE SEQUENCE [LARGE SCALE GENOMIC DNA]</scope>
    <source>
        <strain evidence="2 3">DSM 582</strain>
    </source>
</reference>
<keyword evidence="1" id="KW-0812">Transmembrane</keyword>
<feature type="transmembrane region" description="Helical" evidence="1">
    <location>
        <begin position="191"/>
        <end position="218"/>
    </location>
</feature>
<feature type="transmembrane region" description="Helical" evidence="1">
    <location>
        <begin position="346"/>
        <end position="368"/>
    </location>
</feature>
<feature type="transmembrane region" description="Helical" evidence="1">
    <location>
        <begin position="420"/>
        <end position="439"/>
    </location>
</feature>
<comment type="caution">
    <text evidence="2">The sequence shown here is derived from an EMBL/GenBank/DDBJ whole genome shotgun (WGS) entry which is preliminary data.</text>
</comment>
<evidence type="ECO:0000256" key="1">
    <source>
        <dbReference type="SAM" id="Phobius"/>
    </source>
</evidence>
<accession>A0AAQ0HJD0</accession>
<feature type="transmembrane region" description="Helical" evidence="1">
    <location>
        <begin position="12"/>
        <end position="36"/>
    </location>
</feature>
<dbReference type="Pfam" id="PF03929">
    <property type="entry name" value="PepSY_TM"/>
    <property type="match status" value="1"/>
</dbReference>
<dbReference type="EMBL" id="QUMX01000014">
    <property type="protein sequence ID" value="REG46644.1"/>
    <property type="molecule type" value="Genomic_DNA"/>
</dbReference>